<dbReference type="PANTHER" id="PTHR33823:SF4">
    <property type="entry name" value="GENERAL STRESS PROTEIN 16O"/>
    <property type="match status" value="1"/>
</dbReference>
<dbReference type="PANTHER" id="PTHR33823">
    <property type="entry name" value="RNA POLYMERASE-BINDING TRANSCRIPTION FACTOR DKSA-RELATED"/>
    <property type="match status" value="1"/>
</dbReference>
<reference evidence="7 8" key="1">
    <citation type="submission" date="2023-07" db="EMBL/GenBank/DDBJ databases">
        <title>Sequencing the genomes of 1000 actinobacteria strains.</title>
        <authorList>
            <person name="Klenk H.-P."/>
        </authorList>
    </citation>
    <scope>NUCLEOTIDE SEQUENCE [LARGE SCALE GENOMIC DNA]</scope>
    <source>
        <strain evidence="7 8">DSM 46740</strain>
    </source>
</reference>
<feature type="domain" description="Zinc finger DksA/TraR C4-type" evidence="6">
    <location>
        <begin position="178"/>
        <end position="209"/>
    </location>
</feature>
<dbReference type="RefSeq" id="WP_307561467.1">
    <property type="nucleotide sequence ID" value="NZ_JAUSQU010000001.1"/>
</dbReference>
<evidence type="ECO:0000256" key="4">
    <source>
        <dbReference type="PROSITE-ProRule" id="PRU00510"/>
    </source>
</evidence>
<evidence type="ECO:0000256" key="2">
    <source>
        <dbReference type="ARBA" id="ARBA00022771"/>
    </source>
</evidence>
<dbReference type="InterPro" id="IPR000962">
    <property type="entry name" value="Znf_DskA_TraR"/>
</dbReference>
<keyword evidence="8" id="KW-1185">Reference proteome</keyword>
<accession>A0ABT9QFW9</accession>
<dbReference type="Gene3D" id="1.20.120.910">
    <property type="entry name" value="DksA, coiled-coil domain"/>
    <property type="match status" value="1"/>
</dbReference>
<dbReference type="EMBL" id="JAUSQU010000001">
    <property type="protein sequence ID" value="MDP9845648.1"/>
    <property type="molecule type" value="Genomic_DNA"/>
</dbReference>
<evidence type="ECO:0000313" key="8">
    <source>
        <dbReference type="Proteomes" id="UP001225356"/>
    </source>
</evidence>
<keyword evidence="1" id="KW-0479">Metal-binding</keyword>
<dbReference type="Proteomes" id="UP001225356">
    <property type="component" value="Unassembled WGS sequence"/>
</dbReference>
<keyword evidence="2" id="KW-0863">Zinc-finger</keyword>
<dbReference type="SUPFAM" id="SSF57716">
    <property type="entry name" value="Glucocorticoid receptor-like (DNA-binding domain)"/>
    <property type="match status" value="1"/>
</dbReference>
<evidence type="ECO:0000256" key="3">
    <source>
        <dbReference type="ARBA" id="ARBA00022833"/>
    </source>
</evidence>
<dbReference type="Pfam" id="PF01258">
    <property type="entry name" value="zf-dskA_traR"/>
    <property type="match status" value="1"/>
</dbReference>
<sequence>MSSSTSPDPFFGVEARGFPMAECHPPDAGSARAAMTEIGSYGDGFGELGAVKWGESPNQRVRTECPHCLRQGTRTRLWNGVKTPMGKQLSGAGLSSSERAAMQDLLTEDRESTMIQIAALTRDWDGIIESATLVANDDEHDPEGATLAFERAHLESLLDKARSRLEDLDQMSERLREGTYGVCENCGRPIAFERLKARPVARTCIECAAHKR</sequence>
<proteinExistence type="predicted"/>
<gene>
    <name evidence="7" type="ORF">J2853_004859</name>
</gene>
<keyword evidence="5" id="KW-0175">Coiled coil</keyword>
<protein>
    <submittedName>
        <fullName evidence="7">RNA polymerase-binding protein DksA</fullName>
    </submittedName>
</protein>
<keyword evidence="3" id="KW-0862">Zinc</keyword>
<dbReference type="PROSITE" id="PS51128">
    <property type="entry name" value="ZF_DKSA_2"/>
    <property type="match status" value="1"/>
</dbReference>
<evidence type="ECO:0000256" key="5">
    <source>
        <dbReference type="SAM" id="Coils"/>
    </source>
</evidence>
<organism evidence="7 8">
    <name type="scientific">Streptosporangium lutulentum</name>
    <dbReference type="NCBI Taxonomy" id="1461250"/>
    <lineage>
        <taxon>Bacteria</taxon>
        <taxon>Bacillati</taxon>
        <taxon>Actinomycetota</taxon>
        <taxon>Actinomycetes</taxon>
        <taxon>Streptosporangiales</taxon>
        <taxon>Streptosporangiaceae</taxon>
        <taxon>Streptosporangium</taxon>
    </lineage>
</organism>
<evidence type="ECO:0000313" key="7">
    <source>
        <dbReference type="EMBL" id="MDP9845648.1"/>
    </source>
</evidence>
<dbReference type="InterPro" id="IPR020458">
    <property type="entry name" value="Znf_DskA_TraR_CS"/>
</dbReference>
<evidence type="ECO:0000259" key="6">
    <source>
        <dbReference type="Pfam" id="PF01258"/>
    </source>
</evidence>
<name>A0ABT9QFW9_9ACTN</name>
<comment type="caution">
    <text evidence="7">The sequence shown here is derived from an EMBL/GenBank/DDBJ whole genome shotgun (WGS) entry which is preliminary data.</text>
</comment>
<evidence type="ECO:0000256" key="1">
    <source>
        <dbReference type="ARBA" id="ARBA00022723"/>
    </source>
</evidence>
<feature type="zinc finger region" description="dksA C4-type" evidence="4">
    <location>
        <begin position="183"/>
        <end position="207"/>
    </location>
</feature>
<feature type="coiled-coil region" evidence="5">
    <location>
        <begin position="151"/>
        <end position="178"/>
    </location>
</feature>
<dbReference type="PROSITE" id="PS01102">
    <property type="entry name" value="ZF_DKSA_1"/>
    <property type="match status" value="1"/>
</dbReference>